<dbReference type="GO" id="GO:0004563">
    <property type="term" value="F:beta-N-acetylhexosaminidase activity"/>
    <property type="evidence" value="ECO:0007669"/>
    <property type="project" value="UniProtKB-EC"/>
</dbReference>
<gene>
    <name evidence="9" type="ORF">FB471_5323</name>
</gene>
<organism evidence="9 10">
    <name type="scientific">Amycolatopsis cihanbeyliensis</name>
    <dbReference type="NCBI Taxonomy" id="1128664"/>
    <lineage>
        <taxon>Bacteria</taxon>
        <taxon>Bacillati</taxon>
        <taxon>Actinomycetota</taxon>
        <taxon>Actinomycetes</taxon>
        <taxon>Pseudonocardiales</taxon>
        <taxon>Pseudonocardiaceae</taxon>
        <taxon>Amycolatopsis</taxon>
    </lineage>
</organism>
<proteinExistence type="inferred from homology"/>
<dbReference type="GO" id="GO:0030246">
    <property type="term" value="F:carbohydrate binding"/>
    <property type="evidence" value="ECO:0007669"/>
    <property type="project" value="InterPro"/>
</dbReference>
<evidence type="ECO:0000259" key="8">
    <source>
        <dbReference type="SMART" id="SM00495"/>
    </source>
</evidence>
<evidence type="ECO:0000313" key="9">
    <source>
        <dbReference type="EMBL" id="TQJ05489.1"/>
    </source>
</evidence>
<evidence type="ECO:0000313" key="10">
    <source>
        <dbReference type="Proteomes" id="UP000320876"/>
    </source>
</evidence>
<protein>
    <recommendedName>
        <fullName evidence="3">beta-N-acetylhexosaminidase</fullName>
        <ecNumber evidence="3">3.2.1.52</ecNumber>
    </recommendedName>
</protein>
<dbReference type="AlphaFoldDB" id="A0A542DQV7"/>
<dbReference type="PANTHER" id="PTHR22600:SF57">
    <property type="entry name" value="BETA-N-ACETYLHEXOSAMINIDASE"/>
    <property type="match status" value="1"/>
</dbReference>
<dbReference type="CDD" id="cd12215">
    <property type="entry name" value="ChiC_BD"/>
    <property type="match status" value="1"/>
</dbReference>
<dbReference type="PANTHER" id="PTHR22600">
    <property type="entry name" value="BETA-HEXOSAMINIDASE"/>
    <property type="match status" value="1"/>
</dbReference>
<dbReference type="GO" id="GO:0030203">
    <property type="term" value="P:glycosaminoglycan metabolic process"/>
    <property type="evidence" value="ECO:0007669"/>
    <property type="project" value="TreeGrafter"/>
</dbReference>
<dbReference type="Pfam" id="PF00728">
    <property type="entry name" value="Glyco_hydro_20"/>
    <property type="match status" value="1"/>
</dbReference>
<dbReference type="InterPro" id="IPR029018">
    <property type="entry name" value="Hex-like_dom2"/>
</dbReference>
<evidence type="ECO:0000256" key="1">
    <source>
        <dbReference type="ARBA" id="ARBA00001231"/>
    </source>
</evidence>
<keyword evidence="4" id="KW-0378">Hydrolase</keyword>
<accession>A0A542DQV7</accession>
<reference evidence="9 10" key="1">
    <citation type="submission" date="2019-06" db="EMBL/GenBank/DDBJ databases">
        <title>Sequencing the genomes of 1000 actinobacteria strains.</title>
        <authorList>
            <person name="Klenk H.-P."/>
        </authorList>
    </citation>
    <scope>NUCLEOTIDE SEQUENCE [LARGE SCALE GENOMIC DNA]</scope>
    <source>
        <strain evidence="9 10">DSM 45679</strain>
    </source>
</reference>
<dbReference type="Gene3D" id="3.30.379.10">
    <property type="entry name" value="Chitobiase/beta-hexosaminidase domain 2-like"/>
    <property type="match status" value="1"/>
</dbReference>
<keyword evidence="5" id="KW-0326">Glycosidase</keyword>
<dbReference type="Gene3D" id="3.20.20.80">
    <property type="entry name" value="Glycosidases"/>
    <property type="match status" value="1"/>
</dbReference>
<dbReference type="Pfam" id="PF02838">
    <property type="entry name" value="Glyco_hydro_20b"/>
    <property type="match status" value="1"/>
</dbReference>
<dbReference type="SUPFAM" id="SSF51445">
    <property type="entry name" value="(Trans)glycosidases"/>
    <property type="match status" value="1"/>
</dbReference>
<dbReference type="SUPFAM" id="SSF51055">
    <property type="entry name" value="Carbohydrate binding domain"/>
    <property type="match status" value="1"/>
</dbReference>
<evidence type="ECO:0000256" key="7">
    <source>
        <dbReference type="SAM" id="SignalP"/>
    </source>
</evidence>
<dbReference type="EMBL" id="VFML01000001">
    <property type="protein sequence ID" value="TQJ05489.1"/>
    <property type="molecule type" value="Genomic_DNA"/>
</dbReference>
<evidence type="ECO:0000256" key="5">
    <source>
        <dbReference type="ARBA" id="ARBA00023295"/>
    </source>
</evidence>
<sequence>MQMRKARNPRTRIGYAFSVLAVAVGMVAGSALAVEQPAAAAALESPQDIVPAPVSVEPADGVVHDLTADTTIYTEGGSAEARAVGEQLAGLLRGSTGYPFPVTDAQGQPTDGVSLLLSGADPQVGAEGYQLDVTGESVVLRANEAAGLFAGTQTLRQLLPAKVESATEQDGPWQLAGVSVTDYPRFHHRGAMLDIARHFHPVDTVKRYIDQLSLYKVNYLHLHLADDQGWRLVIDSWPRLATYGGSTEVGGGPGGYYTKADYSEIVDYAASKHITVIPEIDMPGHTNAALASYAELNCDGQAPPLRTDIEVGYSSLCIDKEITYEFVDDVIREVAALTPGPYIHIGGDEANATTPADYETFMDRVLPIVNKYGKKPMGWHEFVKTTTDTDAVPQFWGTTTSNQVVADAVQRGNKVLMSPANKAYLDMKYNSSTPLGLNWAGYTEVDDAYDWNPGSYLSGVPESAVRGVEAPLWTETIETPAHIDYMAFPRLPAIAELGWSPWSTHDWNAFRERLGAQAPRWEEMGLEFYRSPQVPWRTGGGEPGECSASAWNDSTVYTGGDQVSHNGHTWTAKWWTRGQEPGTTGEWGVWQDEGPC</sequence>
<evidence type="ECO:0000256" key="4">
    <source>
        <dbReference type="ARBA" id="ARBA00022801"/>
    </source>
</evidence>
<dbReference type="CDD" id="cd06568">
    <property type="entry name" value="GH20_SpHex_like"/>
    <property type="match status" value="1"/>
</dbReference>
<comment type="catalytic activity">
    <reaction evidence="1">
        <text>Hydrolysis of terminal non-reducing N-acetyl-D-hexosamine residues in N-acetyl-beta-D-hexosaminides.</text>
        <dbReference type="EC" id="3.2.1.52"/>
    </reaction>
</comment>
<dbReference type="InterPro" id="IPR017853">
    <property type="entry name" value="GH"/>
</dbReference>
<dbReference type="Pfam" id="PF02839">
    <property type="entry name" value="CBM_5_12"/>
    <property type="match status" value="1"/>
</dbReference>
<dbReference type="FunFam" id="2.10.10.20:FF:000001">
    <property type="entry name" value="Secreted chitinase"/>
    <property type="match status" value="1"/>
</dbReference>
<comment type="similarity">
    <text evidence="2">Belongs to the glycosyl hydrolase 20 family.</text>
</comment>
<evidence type="ECO:0000256" key="6">
    <source>
        <dbReference type="PIRSR" id="PIRSR625705-1"/>
    </source>
</evidence>
<dbReference type="GO" id="GO:0005975">
    <property type="term" value="P:carbohydrate metabolic process"/>
    <property type="evidence" value="ECO:0007669"/>
    <property type="project" value="InterPro"/>
</dbReference>
<dbReference type="InterPro" id="IPR015883">
    <property type="entry name" value="Glyco_hydro_20_cat"/>
</dbReference>
<dbReference type="InterPro" id="IPR036573">
    <property type="entry name" value="CBM_sf_5/12"/>
</dbReference>
<feature type="domain" description="Chitin-binding type-3" evidence="8">
    <location>
        <begin position="548"/>
        <end position="593"/>
    </location>
</feature>
<dbReference type="InterPro" id="IPR025705">
    <property type="entry name" value="Beta_hexosaminidase_sua/sub"/>
</dbReference>
<evidence type="ECO:0000256" key="3">
    <source>
        <dbReference type="ARBA" id="ARBA00012663"/>
    </source>
</evidence>
<dbReference type="SMART" id="SM00495">
    <property type="entry name" value="ChtBD3"/>
    <property type="match status" value="1"/>
</dbReference>
<dbReference type="InterPro" id="IPR003610">
    <property type="entry name" value="CBM5/12"/>
</dbReference>
<keyword evidence="10" id="KW-1185">Reference proteome</keyword>
<dbReference type="Gene3D" id="2.10.10.20">
    <property type="entry name" value="Carbohydrate-binding module superfamily 5/12"/>
    <property type="match status" value="1"/>
</dbReference>
<evidence type="ECO:0000256" key="2">
    <source>
        <dbReference type="ARBA" id="ARBA00006285"/>
    </source>
</evidence>
<feature type="active site" description="Proton donor" evidence="6">
    <location>
        <position position="349"/>
    </location>
</feature>
<dbReference type="GO" id="GO:0016020">
    <property type="term" value="C:membrane"/>
    <property type="evidence" value="ECO:0007669"/>
    <property type="project" value="TreeGrafter"/>
</dbReference>
<feature type="chain" id="PRO_5039036333" description="beta-N-acetylhexosaminidase" evidence="7">
    <location>
        <begin position="34"/>
        <end position="596"/>
    </location>
</feature>
<dbReference type="SUPFAM" id="SSF55545">
    <property type="entry name" value="beta-N-acetylhexosaminidase-like domain"/>
    <property type="match status" value="1"/>
</dbReference>
<dbReference type="InterPro" id="IPR015882">
    <property type="entry name" value="HEX_bac_N"/>
</dbReference>
<comment type="caution">
    <text evidence="9">The sequence shown here is derived from an EMBL/GenBank/DDBJ whole genome shotgun (WGS) entry which is preliminary data.</text>
</comment>
<name>A0A542DQV7_AMYCI</name>
<keyword evidence="7" id="KW-0732">Signal</keyword>
<dbReference type="PRINTS" id="PR00738">
    <property type="entry name" value="GLHYDRLASE20"/>
</dbReference>
<dbReference type="GO" id="GO:0005576">
    <property type="term" value="C:extracellular region"/>
    <property type="evidence" value="ECO:0007669"/>
    <property type="project" value="InterPro"/>
</dbReference>
<dbReference type="EC" id="3.2.1.52" evidence="3"/>
<dbReference type="RefSeq" id="WP_425457087.1">
    <property type="nucleotide sequence ID" value="NZ_VFML01000001.1"/>
</dbReference>
<dbReference type="Proteomes" id="UP000320876">
    <property type="component" value="Unassembled WGS sequence"/>
</dbReference>
<feature type="signal peptide" evidence="7">
    <location>
        <begin position="1"/>
        <end position="33"/>
    </location>
</feature>